<dbReference type="CDD" id="cd14279">
    <property type="entry name" value="CUE"/>
    <property type="match status" value="1"/>
</dbReference>
<dbReference type="GO" id="GO:0006307">
    <property type="term" value="P:DNA alkylation repair"/>
    <property type="evidence" value="ECO:0007669"/>
    <property type="project" value="InterPro"/>
</dbReference>
<sequence>MDSTETKLAILQSHVPDSSPDQLLDILVSCDGDVDLALSLLGVRKRKSAGEGAGLGHQTTLRKFLKTESNSDQLERALSRKGQTVHLYDPKDVEALLPCTLHLNILPPKLADDLLKFLLKDSEGWAQNRFHMFDRACASGHTTAVYTSSESVRESGASYNGAVSKTIRPFDDTMKQSRDIVEKVVNREIKRRGLAKYQYPGPWSSDVAVCNRYNGGGDSVGYHSDQMTHIGPHSVIASLSLGPTREFRLKHRHHRDRAPVSIHVPHNSMVIMHAGCQEEYKHSLIPTARPLSPHPISGVTRLNVTYRMYLDDFKIDKVPKCDCNRVMILRTTVDPSMNYKYIWQCGDSYQGGQGCSKLIYPKFSENDTPKSPDHHTTPPIKLSPVKSPD</sequence>
<dbReference type="InterPro" id="IPR032854">
    <property type="entry name" value="ALKBH3"/>
</dbReference>
<dbReference type="PANTHER" id="PTHR31212">
    <property type="entry name" value="ALPHA-KETOGLUTARATE-DEPENDENT DIOXYGENASE ALKB HOMOLOG 3"/>
    <property type="match status" value="1"/>
</dbReference>
<dbReference type="EMBL" id="HG937692">
    <property type="protein sequence ID" value="CDP36011.1"/>
    <property type="molecule type" value="Genomic_DNA"/>
</dbReference>
<dbReference type="InterPro" id="IPR005123">
    <property type="entry name" value="Oxoglu/Fe-dep_dioxygenase_dom"/>
</dbReference>
<evidence type="ECO:0000259" key="2">
    <source>
        <dbReference type="PROSITE" id="PS51471"/>
    </source>
</evidence>
<organism evidence="3">
    <name type="scientific">Blastobotrys adeninivorans</name>
    <name type="common">Yeast</name>
    <name type="synonym">Arxula adeninivorans</name>
    <dbReference type="NCBI Taxonomy" id="409370"/>
    <lineage>
        <taxon>Eukaryota</taxon>
        <taxon>Fungi</taxon>
        <taxon>Dikarya</taxon>
        <taxon>Ascomycota</taxon>
        <taxon>Saccharomycotina</taxon>
        <taxon>Dipodascomycetes</taxon>
        <taxon>Dipodascales</taxon>
        <taxon>Trichomonascaceae</taxon>
        <taxon>Blastobotrys</taxon>
    </lineage>
</organism>
<dbReference type="PhylomeDB" id="A0A060T9X8"/>
<feature type="region of interest" description="Disordered" evidence="1">
    <location>
        <begin position="366"/>
        <end position="389"/>
    </location>
</feature>
<dbReference type="AlphaFoldDB" id="A0A060T9X8"/>
<dbReference type="SUPFAM" id="SSF51197">
    <property type="entry name" value="Clavaminate synthase-like"/>
    <property type="match status" value="1"/>
</dbReference>
<feature type="domain" description="Fe2OG dioxygenase" evidence="2">
    <location>
        <begin position="204"/>
        <end position="310"/>
    </location>
</feature>
<gene>
    <name evidence="3" type="ORF">GNLVRS02_ARAD1B03278g</name>
</gene>
<dbReference type="Pfam" id="PF13532">
    <property type="entry name" value="2OG-FeII_Oxy_2"/>
    <property type="match status" value="1"/>
</dbReference>
<accession>A0A060T9X8</accession>
<dbReference type="GO" id="GO:0051213">
    <property type="term" value="F:dioxygenase activity"/>
    <property type="evidence" value="ECO:0007669"/>
    <property type="project" value="InterPro"/>
</dbReference>
<evidence type="ECO:0000313" key="3">
    <source>
        <dbReference type="EMBL" id="CDP36011.1"/>
    </source>
</evidence>
<evidence type="ECO:0000256" key="1">
    <source>
        <dbReference type="SAM" id="MobiDB-lite"/>
    </source>
</evidence>
<reference evidence="3" key="1">
    <citation type="submission" date="2014-02" db="EMBL/GenBank/DDBJ databases">
        <authorList>
            <person name="Genoscope - CEA"/>
        </authorList>
    </citation>
    <scope>NUCLEOTIDE SEQUENCE</scope>
    <source>
        <strain evidence="3">LS3</strain>
    </source>
</reference>
<dbReference type="PROSITE" id="PS51471">
    <property type="entry name" value="FE2OG_OXY"/>
    <property type="match status" value="1"/>
</dbReference>
<dbReference type="PANTHER" id="PTHR31212:SF4">
    <property type="entry name" value="ALPHA-KETOGLUTARATE-DEPENDENT DIOXYGENASE ALKB HOMOLOG 3"/>
    <property type="match status" value="1"/>
</dbReference>
<reference evidence="3" key="2">
    <citation type="submission" date="2014-06" db="EMBL/GenBank/DDBJ databases">
        <title>The complete genome of Blastobotrys (Arxula) adeninivorans LS3 - a yeast of biotechnological interest.</title>
        <authorList>
            <person name="Kunze G."/>
            <person name="Gaillardin C."/>
            <person name="Czernicka M."/>
            <person name="Durrens P."/>
            <person name="Martin T."/>
            <person name="Boer E."/>
            <person name="Gabaldon T."/>
            <person name="Cruz J."/>
            <person name="Talla E."/>
            <person name="Marck C."/>
            <person name="Goffeau A."/>
            <person name="Barbe V."/>
            <person name="Baret P."/>
            <person name="Baronian K."/>
            <person name="Beier S."/>
            <person name="Bleykasten C."/>
            <person name="Bode R."/>
            <person name="Casaregola S."/>
            <person name="Despons L."/>
            <person name="Fairhead C."/>
            <person name="Giersberg M."/>
            <person name="Gierski P."/>
            <person name="Hahnel U."/>
            <person name="Hartmann A."/>
            <person name="Jankowska D."/>
            <person name="Jubin C."/>
            <person name="Jung P."/>
            <person name="Lafontaine I."/>
            <person name="Leh-Louis V."/>
            <person name="Lemaire M."/>
            <person name="Marcet-Houben M."/>
            <person name="Mascher M."/>
            <person name="Morel G."/>
            <person name="Richard G.-F."/>
            <person name="Riechen J."/>
            <person name="Sacerdot C."/>
            <person name="Sarkar A."/>
            <person name="Savel G."/>
            <person name="Schacherer J."/>
            <person name="Sherman D."/>
            <person name="Straub M.-L."/>
            <person name="Stein N."/>
            <person name="Thierry A."/>
            <person name="Trautwein-Schult A."/>
            <person name="Westhof E."/>
            <person name="Worch S."/>
            <person name="Dujon B."/>
            <person name="Souciet J.-L."/>
            <person name="Wincker P."/>
            <person name="Scholz U."/>
            <person name="Neuveglise N."/>
        </authorList>
    </citation>
    <scope>NUCLEOTIDE SEQUENCE</scope>
    <source>
        <strain evidence="3">LS3</strain>
    </source>
</reference>
<proteinExistence type="predicted"/>
<dbReference type="InterPro" id="IPR027450">
    <property type="entry name" value="AlkB-like"/>
</dbReference>
<protein>
    <submittedName>
        <fullName evidence="3">ARAD1B03278p</fullName>
    </submittedName>
</protein>
<name>A0A060T9X8_BLAAD</name>
<dbReference type="Gene3D" id="2.60.120.590">
    <property type="entry name" value="Alpha-ketoglutarate-dependent dioxygenase AlkB-like"/>
    <property type="match status" value="1"/>
</dbReference>
<feature type="compositionally biased region" description="Basic and acidic residues" evidence="1">
    <location>
        <begin position="366"/>
        <end position="376"/>
    </location>
</feature>
<dbReference type="InterPro" id="IPR037151">
    <property type="entry name" value="AlkB-like_sf"/>
</dbReference>